<feature type="active site" description="Nucleophile" evidence="2">
    <location>
        <position position="42"/>
    </location>
</feature>
<dbReference type="GO" id="GO:0016042">
    <property type="term" value="P:lipid catabolic process"/>
    <property type="evidence" value="ECO:0007669"/>
    <property type="project" value="UniProtKB-UniRule"/>
</dbReference>
<dbReference type="SUPFAM" id="SSF52151">
    <property type="entry name" value="FabD/lysophospholipase-like"/>
    <property type="match status" value="1"/>
</dbReference>
<keyword evidence="2" id="KW-0378">Hydrolase</keyword>
<reference evidence="5" key="1">
    <citation type="submission" date="2017-01" db="EMBL/GenBank/DDBJ databases">
        <authorList>
            <person name="Varghese N."/>
            <person name="Submissions S."/>
        </authorList>
    </citation>
    <scope>NUCLEOTIDE SEQUENCE [LARGE SCALE GENOMIC DNA]</scope>
    <source>
        <strain evidence="5">DSM 44531</strain>
    </source>
</reference>
<evidence type="ECO:0000313" key="5">
    <source>
        <dbReference type="Proteomes" id="UP000186292"/>
    </source>
</evidence>
<accession>A0A1N7JEG2</accession>
<evidence type="ECO:0000313" key="4">
    <source>
        <dbReference type="EMBL" id="SIS47644.1"/>
    </source>
</evidence>
<evidence type="ECO:0000256" key="2">
    <source>
        <dbReference type="PROSITE-ProRule" id="PRU01161"/>
    </source>
</evidence>
<evidence type="ECO:0000256" key="1">
    <source>
        <dbReference type="ARBA" id="ARBA00023098"/>
    </source>
</evidence>
<feature type="domain" description="PNPLA" evidence="3">
    <location>
        <begin position="9"/>
        <end position="177"/>
    </location>
</feature>
<dbReference type="OrthoDB" id="4080114at2"/>
<proteinExistence type="predicted"/>
<name>A0A1N7JEG2_9CORY</name>
<dbReference type="EMBL" id="FTOF01000006">
    <property type="protein sequence ID" value="SIS47644.1"/>
    <property type="molecule type" value="Genomic_DNA"/>
</dbReference>
<dbReference type="PROSITE" id="PS51635">
    <property type="entry name" value="PNPLA"/>
    <property type="match status" value="1"/>
</dbReference>
<dbReference type="Proteomes" id="UP000186292">
    <property type="component" value="Unassembled WGS sequence"/>
</dbReference>
<dbReference type="Gene3D" id="3.40.1090.10">
    <property type="entry name" value="Cytosolic phospholipase A2 catalytic domain"/>
    <property type="match status" value="2"/>
</dbReference>
<sequence length="288" mass="31730">MIDARDTALVIEGGGTRNSYTAPAIMKLIEEDVQFGWVGGVSAGAIHAINFLSGDAKRTEEAFTTFMGHPKIGGLRSLAIGRGLMNAEFMFQDRGGELPFKLDAFVANDTPVHIEAVRADTGESVAWKNADLQDEDTINLVMRASSTMPMLMPMATIDGVPYVDGALGDDGGLLVSAAENAGFSKLLVLATKPRDYVREPVNRPGMVRRMFPKYPEVARRTIDRPDAYNQAKARIDELAADGKAYVFYPENMMVENAEFKVPKLQKNFAAGKKQFDREWDAVKEFLER</sequence>
<dbReference type="STRING" id="1161099.SAMN05444817_10674"/>
<feature type="active site" description="Proton acceptor" evidence="2">
    <location>
        <position position="164"/>
    </location>
</feature>
<dbReference type="Pfam" id="PF01734">
    <property type="entry name" value="Patatin"/>
    <property type="match status" value="1"/>
</dbReference>
<evidence type="ECO:0000259" key="3">
    <source>
        <dbReference type="PROSITE" id="PS51635"/>
    </source>
</evidence>
<dbReference type="Pfam" id="PF19890">
    <property type="entry name" value="DUF6363"/>
    <property type="match status" value="1"/>
</dbReference>
<dbReference type="GO" id="GO:0016787">
    <property type="term" value="F:hydrolase activity"/>
    <property type="evidence" value="ECO:0007669"/>
    <property type="project" value="UniProtKB-UniRule"/>
</dbReference>
<feature type="short sequence motif" description="GXSXG" evidence="2">
    <location>
        <begin position="40"/>
        <end position="44"/>
    </location>
</feature>
<dbReference type="InterPro" id="IPR045943">
    <property type="entry name" value="DUF6363"/>
</dbReference>
<comment type="caution">
    <text evidence="2">Lacks conserved residue(s) required for the propagation of feature annotation.</text>
</comment>
<keyword evidence="2" id="KW-0442">Lipid degradation</keyword>
<dbReference type="RefSeq" id="WP_076599317.1">
    <property type="nucleotide sequence ID" value="NZ_CP046976.1"/>
</dbReference>
<protein>
    <submittedName>
        <fullName evidence="4">Predicted phospholipase, patatin/cPLA2 family</fullName>
    </submittedName>
</protein>
<dbReference type="InterPro" id="IPR002641">
    <property type="entry name" value="PNPLA_dom"/>
</dbReference>
<gene>
    <name evidence="4" type="ORF">SAMN05444817_10674</name>
</gene>
<keyword evidence="5" id="KW-1185">Reference proteome</keyword>
<organism evidence="4 5">
    <name type="scientific">Corynebacterium appendicis CIP 107643</name>
    <dbReference type="NCBI Taxonomy" id="1161099"/>
    <lineage>
        <taxon>Bacteria</taxon>
        <taxon>Bacillati</taxon>
        <taxon>Actinomycetota</taxon>
        <taxon>Actinomycetes</taxon>
        <taxon>Mycobacteriales</taxon>
        <taxon>Corynebacteriaceae</taxon>
        <taxon>Corynebacterium</taxon>
    </lineage>
</organism>
<feature type="short sequence motif" description="DGA/G" evidence="2">
    <location>
        <begin position="164"/>
        <end position="166"/>
    </location>
</feature>
<keyword evidence="1 2" id="KW-0443">Lipid metabolism</keyword>
<dbReference type="InterPro" id="IPR037483">
    <property type="entry name" value="YjjU-like"/>
</dbReference>
<dbReference type="CDD" id="cd07208">
    <property type="entry name" value="Pat_hypo_Ecoli_yjju_like"/>
    <property type="match status" value="1"/>
</dbReference>
<dbReference type="AlphaFoldDB" id="A0A1N7JEG2"/>
<dbReference type="InterPro" id="IPR016035">
    <property type="entry name" value="Acyl_Trfase/lysoPLipase"/>
</dbReference>